<dbReference type="SUPFAM" id="SSF52540">
    <property type="entry name" value="P-loop containing nucleoside triphosphate hydrolases"/>
    <property type="match status" value="1"/>
</dbReference>
<evidence type="ECO:0000313" key="21">
    <source>
        <dbReference type="RefSeq" id="XP_026282321.1"/>
    </source>
</evidence>
<organism evidence="20 21">
    <name type="scientific">Frankliniella occidentalis</name>
    <name type="common">Western flower thrips</name>
    <name type="synonym">Euthrips occidentalis</name>
    <dbReference type="NCBI Taxonomy" id="133901"/>
    <lineage>
        <taxon>Eukaryota</taxon>
        <taxon>Metazoa</taxon>
        <taxon>Ecdysozoa</taxon>
        <taxon>Arthropoda</taxon>
        <taxon>Hexapoda</taxon>
        <taxon>Insecta</taxon>
        <taxon>Pterygota</taxon>
        <taxon>Neoptera</taxon>
        <taxon>Paraneoptera</taxon>
        <taxon>Thysanoptera</taxon>
        <taxon>Terebrantia</taxon>
        <taxon>Thripoidea</taxon>
        <taxon>Thripidae</taxon>
        <taxon>Frankliniella</taxon>
    </lineage>
</organism>
<evidence type="ECO:0000256" key="6">
    <source>
        <dbReference type="ARBA" id="ARBA00022801"/>
    </source>
</evidence>
<accession>A0A6J1SV37</accession>
<dbReference type="PROSITE" id="PS51195">
    <property type="entry name" value="Q_MOTIF"/>
    <property type="match status" value="1"/>
</dbReference>
<reference evidence="21 22" key="1">
    <citation type="submission" date="2025-04" db="UniProtKB">
        <authorList>
            <consortium name="RefSeq"/>
        </authorList>
    </citation>
    <scope>IDENTIFICATION</scope>
    <source>
        <tissue evidence="21 22">Whole organism</tissue>
    </source>
</reference>
<dbReference type="GO" id="GO:0010468">
    <property type="term" value="P:regulation of gene expression"/>
    <property type="evidence" value="ECO:0007669"/>
    <property type="project" value="UniProtKB-ARBA"/>
</dbReference>
<dbReference type="FunFam" id="3.40.50.300:FF:000524">
    <property type="entry name" value="ATP-dependent RNA helicase DDX42"/>
    <property type="match status" value="1"/>
</dbReference>
<dbReference type="GO" id="GO:0003724">
    <property type="term" value="F:RNA helicase activity"/>
    <property type="evidence" value="ECO:0007669"/>
    <property type="project" value="UniProtKB-EC"/>
</dbReference>
<comment type="subcellular location">
    <subcellularLocation>
        <location evidence="2">Cytoplasm</location>
    </subcellularLocation>
    <subcellularLocation>
        <location evidence="1">Nucleus</location>
    </subcellularLocation>
</comment>
<keyword evidence="6" id="KW-0378">Hydrolase</keyword>
<dbReference type="PANTHER" id="PTHR47958">
    <property type="entry name" value="ATP-DEPENDENT RNA HELICASE DBP3"/>
    <property type="match status" value="1"/>
</dbReference>
<dbReference type="SMART" id="SM00490">
    <property type="entry name" value="HELICc"/>
    <property type="match status" value="1"/>
</dbReference>
<evidence type="ECO:0000256" key="4">
    <source>
        <dbReference type="ARBA" id="ARBA00022490"/>
    </source>
</evidence>
<feature type="domain" description="DEAD-box RNA helicase Q" evidence="19">
    <location>
        <begin position="251"/>
        <end position="279"/>
    </location>
</feature>
<dbReference type="EC" id="3.6.4.13" evidence="3"/>
<dbReference type="OrthoDB" id="196131at2759"/>
<dbReference type="InterPro" id="IPR001650">
    <property type="entry name" value="Helicase_C-like"/>
</dbReference>
<evidence type="ECO:0000256" key="5">
    <source>
        <dbReference type="ARBA" id="ARBA00022741"/>
    </source>
</evidence>
<evidence type="ECO:0000256" key="14">
    <source>
        <dbReference type="ARBA" id="ARBA00075438"/>
    </source>
</evidence>
<feature type="compositionally biased region" description="Polar residues" evidence="16">
    <location>
        <begin position="721"/>
        <end position="730"/>
    </location>
</feature>
<feature type="compositionally biased region" description="Basic and acidic residues" evidence="16">
    <location>
        <begin position="122"/>
        <end position="146"/>
    </location>
</feature>
<evidence type="ECO:0000256" key="1">
    <source>
        <dbReference type="ARBA" id="ARBA00004123"/>
    </source>
</evidence>
<dbReference type="PROSITE" id="PS51194">
    <property type="entry name" value="HELICASE_CTER"/>
    <property type="match status" value="1"/>
</dbReference>
<proteinExistence type="inferred from homology"/>
<evidence type="ECO:0000256" key="13">
    <source>
        <dbReference type="ARBA" id="ARBA00068282"/>
    </source>
</evidence>
<keyword evidence="20" id="KW-1185">Reference proteome</keyword>
<dbReference type="Pfam" id="PF00271">
    <property type="entry name" value="Helicase_C"/>
    <property type="match status" value="1"/>
</dbReference>
<evidence type="ECO:0000256" key="7">
    <source>
        <dbReference type="ARBA" id="ARBA00022806"/>
    </source>
</evidence>
<name>A0A6J1SV37_FRAOC</name>
<comment type="catalytic activity">
    <reaction evidence="11">
        <text>ATP + H2O = ADP + phosphate + H(+)</text>
        <dbReference type="Rhea" id="RHEA:13065"/>
        <dbReference type="ChEBI" id="CHEBI:15377"/>
        <dbReference type="ChEBI" id="CHEBI:15378"/>
        <dbReference type="ChEBI" id="CHEBI:30616"/>
        <dbReference type="ChEBI" id="CHEBI:43474"/>
        <dbReference type="ChEBI" id="CHEBI:456216"/>
        <dbReference type="EC" id="3.6.4.13"/>
    </reaction>
</comment>
<evidence type="ECO:0000256" key="8">
    <source>
        <dbReference type="ARBA" id="ARBA00022840"/>
    </source>
</evidence>
<dbReference type="GO" id="GO:0005737">
    <property type="term" value="C:cytoplasm"/>
    <property type="evidence" value="ECO:0007669"/>
    <property type="project" value="UniProtKB-SubCell"/>
</dbReference>
<keyword evidence="10" id="KW-0539">Nucleus</keyword>
<dbReference type="PROSITE" id="PS00039">
    <property type="entry name" value="DEAD_ATP_HELICASE"/>
    <property type="match status" value="1"/>
</dbReference>
<gene>
    <name evidence="21 22 23" type="primary">LOC113209154</name>
</gene>
<dbReference type="FunFam" id="3.40.50.300:FF:000079">
    <property type="entry name" value="probable ATP-dependent RNA helicase DDX17"/>
    <property type="match status" value="1"/>
</dbReference>
<keyword evidence="8" id="KW-0067">ATP-binding</keyword>
<dbReference type="RefSeq" id="XP_026282321.1">
    <property type="nucleotide sequence ID" value="XM_026426536.2"/>
</dbReference>
<evidence type="ECO:0000313" key="20">
    <source>
        <dbReference type="Proteomes" id="UP000504606"/>
    </source>
</evidence>
<dbReference type="Gene3D" id="3.40.50.300">
    <property type="entry name" value="P-loop containing nucleotide triphosphate hydrolases"/>
    <property type="match status" value="2"/>
</dbReference>
<dbReference type="InterPro" id="IPR000629">
    <property type="entry name" value="RNA-helicase_DEAD-box_CS"/>
</dbReference>
<evidence type="ECO:0000313" key="23">
    <source>
        <dbReference type="RefSeq" id="XP_052124916.1"/>
    </source>
</evidence>
<evidence type="ECO:0000256" key="2">
    <source>
        <dbReference type="ARBA" id="ARBA00004496"/>
    </source>
</evidence>
<evidence type="ECO:0000259" key="17">
    <source>
        <dbReference type="PROSITE" id="PS51192"/>
    </source>
</evidence>
<protein>
    <recommendedName>
        <fullName evidence="13">ATP-dependent RNA helicase DDX42</fullName>
        <ecNumber evidence="3">3.6.4.13</ecNumber>
    </recommendedName>
    <alternativeName>
        <fullName evidence="14">DEAD box protein 42</fullName>
    </alternativeName>
</protein>
<feature type="domain" description="Helicase ATP-binding" evidence="17">
    <location>
        <begin position="282"/>
        <end position="457"/>
    </location>
</feature>
<dbReference type="InterPro" id="IPR014001">
    <property type="entry name" value="Helicase_ATP-bd"/>
</dbReference>
<feature type="compositionally biased region" description="Polar residues" evidence="16">
    <location>
        <begin position="37"/>
        <end position="55"/>
    </location>
</feature>
<feature type="compositionally biased region" description="Polar residues" evidence="16">
    <location>
        <begin position="688"/>
        <end position="697"/>
    </location>
</feature>
<dbReference type="GO" id="GO:0005524">
    <property type="term" value="F:ATP binding"/>
    <property type="evidence" value="ECO:0007669"/>
    <property type="project" value="UniProtKB-KW"/>
</dbReference>
<dbReference type="InterPro" id="IPR011545">
    <property type="entry name" value="DEAD/DEAH_box_helicase_dom"/>
</dbReference>
<dbReference type="AlphaFoldDB" id="A0A6J1SV37"/>
<feature type="domain" description="Helicase C-terminal" evidence="18">
    <location>
        <begin position="486"/>
        <end position="630"/>
    </location>
</feature>
<feature type="region of interest" description="Disordered" evidence="16">
    <location>
        <begin position="1"/>
        <end position="146"/>
    </location>
</feature>
<dbReference type="InterPro" id="IPR014014">
    <property type="entry name" value="RNA_helicase_DEAD_Q_motif"/>
</dbReference>
<evidence type="ECO:0000256" key="9">
    <source>
        <dbReference type="ARBA" id="ARBA00023054"/>
    </source>
</evidence>
<evidence type="ECO:0000256" key="16">
    <source>
        <dbReference type="SAM" id="MobiDB-lite"/>
    </source>
</evidence>
<dbReference type="CDD" id="cd18787">
    <property type="entry name" value="SF2_C_DEAD"/>
    <property type="match status" value="1"/>
</dbReference>
<evidence type="ECO:0000256" key="3">
    <source>
        <dbReference type="ARBA" id="ARBA00012552"/>
    </source>
</evidence>
<keyword evidence="5" id="KW-0547">Nucleotide-binding</keyword>
<dbReference type="CDD" id="cd17952">
    <property type="entry name" value="DEADc_DDX42"/>
    <property type="match status" value="1"/>
</dbReference>
<feature type="short sequence motif" description="Q motif" evidence="15">
    <location>
        <begin position="251"/>
        <end position="279"/>
    </location>
</feature>
<evidence type="ECO:0000256" key="12">
    <source>
        <dbReference type="ARBA" id="ARBA00061633"/>
    </source>
</evidence>
<dbReference type="GO" id="GO:0005634">
    <property type="term" value="C:nucleus"/>
    <property type="evidence" value="ECO:0007669"/>
    <property type="project" value="UniProtKB-SubCell"/>
</dbReference>
<keyword evidence="7 21" id="KW-0347">Helicase</keyword>
<evidence type="ECO:0000259" key="19">
    <source>
        <dbReference type="PROSITE" id="PS51195"/>
    </source>
</evidence>
<dbReference type="InterPro" id="IPR027417">
    <property type="entry name" value="P-loop_NTPase"/>
</dbReference>
<dbReference type="RefSeq" id="XP_052124916.1">
    <property type="nucleotide sequence ID" value="XM_052268956.1"/>
</dbReference>
<evidence type="ECO:0000256" key="11">
    <source>
        <dbReference type="ARBA" id="ARBA00047984"/>
    </source>
</evidence>
<dbReference type="GO" id="GO:0003676">
    <property type="term" value="F:nucleic acid binding"/>
    <property type="evidence" value="ECO:0007669"/>
    <property type="project" value="InterPro"/>
</dbReference>
<dbReference type="KEGG" id="foc:113209154"/>
<dbReference type="PROSITE" id="PS51192">
    <property type="entry name" value="HELICASE_ATP_BIND_1"/>
    <property type="match status" value="1"/>
</dbReference>
<feature type="compositionally biased region" description="Basic residues" evidence="16">
    <location>
        <begin position="805"/>
        <end position="815"/>
    </location>
</feature>
<evidence type="ECO:0000256" key="10">
    <source>
        <dbReference type="ARBA" id="ARBA00023242"/>
    </source>
</evidence>
<dbReference type="GeneID" id="113209154"/>
<feature type="compositionally biased region" description="Low complexity" evidence="16">
    <location>
        <begin position="751"/>
        <end position="783"/>
    </location>
</feature>
<dbReference type="Pfam" id="PF00270">
    <property type="entry name" value="DEAD"/>
    <property type="match status" value="1"/>
</dbReference>
<comment type="similarity">
    <text evidence="12">Belongs to the DEAD box helicase family. DDX42 subfamily.</text>
</comment>
<dbReference type="SMART" id="SM00487">
    <property type="entry name" value="DEXDc"/>
    <property type="match status" value="1"/>
</dbReference>
<evidence type="ECO:0000256" key="15">
    <source>
        <dbReference type="PROSITE-ProRule" id="PRU00552"/>
    </source>
</evidence>
<feature type="compositionally biased region" description="Gly residues" evidence="16">
    <location>
        <begin position="664"/>
        <end position="674"/>
    </location>
</feature>
<keyword evidence="4" id="KW-0963">Cytoplasm</keyword>
<evidence type="ECO:0000313" key="22">
    <source>
        <dbReference type="RefSeq" id="XP_026282322.1"/>
    </source>
</evidence>
<dbReference type="Proteomes" id="UP000504606">
    <property type="component" value="Unplaced"/>
</dbReference>
<feature type="compositionally biased region" description="Basic and acidic residues" evidence="16">
    <location>
        <begin position="732"/>
        <end position="750"/>
    </location>
</feature>
<dbReference type="RefSeq" id="XP_026282322.1">
    <property type="nucleotide sequence ID" value="XM_026426537.2"/>
</dbReference>
<dbReference type="GO" id="GO:0016787">
    <property type="term" value="F:hydrolase activity"/>
    <property type="evidence" value="ECO:0007669"/>
    <property type="project" value="UniProtKB-KW"/>
</dbReference>
<feature type="region of interest" description="Disordered" evidence="16">
    <location>
        <begin position="646"/>
        <end position="815"/>
    </location>
</feature>
<keyword evidence="9" id="KW-0175">Coiled coil</keyword>
<evidence type="ECO:0000259" key="18">
    <source>
        <dbReference type="PROSITE" id="PS51194"/>
    </source>
</evidence>
<sequence length="815" mass="89185">MSYNRGSDGKPRGFGFGGFQMSKREQRSAAIPPPPSSNVSKHGYSTMSSITQNAMVASGWGGPKKRAKTEDEYFEDDDESSAAPQLAYIPAPGSPSYEGNKKDSDSEEDPLDAFMAGIEQQVTKEKKRADSAKDKIEEDKSKGIRDDIDGEDVEESYYRYMEENPMAGVQNEDEDDEMEYDEDGNPIVTIKKKIIDPLPPIDHSTITYTPFEKNFYNVHEEISSLSPAQVAELRHKLGLKVTGVLPPHPVTSFPHFGFDDPLIKTIRKLEYTQPTPIQAQAVPAALGGRDIIGIAKTGSGKTAAFIWPLLVHIMDQRQLKPGEGPIGLILAPTRELSQQIYNEAKRFGKVYGIQVCCCYGGGSKWEQSKALESGAEIVVATPGRMIDLVKMKATNLERVSFLVLDEADRMFDMGFEPQVRSICNHVRPDRQTLLFSATFKKRVEKLARDVLTDPIRIVQGDVGEANEDVTQIVLVLSSLPAKWTWLLGHIVEFLSAGSVLIFVTKKANAEELANNLRLKEYECLLLHGDMDQIERNKVITNFKKQECNIMVATDVAARGLDIPHIRTVVNYDIARDIDTHTHRIGRTGRAGEKGTAYTLVTDKDKEFAGHLVRNLEGANQEVPGTLLDLAMQSAWFRKSRFKGGKGKKLNVGGQGLGFRERPGLGSGDSGGSSSGGQKKPGPAASAYGSLNSSSLPSEGQRARGPGSDRLGAMKDAFRAQYMSQFTASEDTTWEKTMQKSDYGSVKHEGSNKTSNSSSSSSSSGGTTLSSGTYIAGGPPRNLNYPPPPPFVAASSSSDSSSRSDSRKKRSRWDDN</sequence>